<dbReference type="InterPro" id="IPR003699">
    <property type="entry name" value="QueA"/>
</dbReference>
<keyword evidence="3" id="KW-0949">S-adenosyl-L-methionine</keyword>
<comment type="caution">
    <text evidence="6">The sequence shown here is derived from an EMBL/GenBank/DDBJ whole genome shotgun (WGS) entry which is preliminary data.</text>
</comment>
<evidence type="ECO:0000256" key="5">
    <source>
        <dbReference type="SAM" id="MobiDB-lite"/>
    </source>
</evidence>
<dbReference type="InterPro" id="IPR042118">
    <property type="entry name" value="QueA_dom1"/>
</dbReference>
<dbReference type="Gene3D" id="2.40.10.240">
    <property type="entry name" value="QueA-like"/>
    <property type="match status" value="1"/>
</dbReference>
<dbReference type="GO" id="GO:0008616">
    <property type="term" value="P:tRNA queuosine(34) biosynthetic process"/>
    <property type="evidence" value="ECO:0007669"/>
    <property type="project" value="UniProtKB-KW"/>
</dbReference>
<proteinExistence type="predicted"/>
<dbReference type="RefSeq" id="WP_094356570.1">
    <property type="nucleotide sequence ID" value="NZ_NMVK01000009.1"/>
</dbReference>
<reference evidence="6 7" key="1">
    <citation type="submission" date="2017-07" db="EMBL/GenBank/DDBJ databases">
        <title>Draft whole genome sequences of clinical Proprionibacteriaceae strains.</title>
        <authorList>
            <person name="Bernier A.-M."/>
            <person name="Bernard K."/>
            <person name="Domingo M.-C."/>
        </authorList>
    </citation>
    <scope>NUCLEOTIDE SEQUENCE [LARGE SCALE GENOMIC DNA]</scope>
    <source>
        <strain evidence="6 7">NML 030167</strain>
    </source>
</reference>
<evidence type="ECO:0000256" key="2">
    <source>
        <dbReference type="ARBA" id="ARBA00022679"/>
    </source>
</evidence>
<accession>A0A255GQA4</accession>
<dbReference type="Proteomes" id="UP000215896">
    <property type="component" value="Unassembled WGS sequence"/>
</dbReference>
<organism evidence="6 7">
    <name type="scientific">Enemella evansiae</name>
    <dbReference type="NCBI Taxonomy" id="2016499"/>
    <lineage>
        <taxon>Bacteria</taxon>
        <taxon>Bacillati</taxon>
        <taxon>Actinomycetota</taxon>
        <taxon>Actinomycetes</taxon>
        <taxon>Propionibacteriales</taxon>
        <taxon>Propionibacteriaceae</taxon>
        <taxon>Enemella</taxon>
    </lineage>
</organism>
<dbReference type="GO" id="GO:0051075">
    <property type="term" value="F:S-adenosylmethionine:tRNA ribosyltransferase-isomerase activity"/>
    <property type="evidence" value="ECO:0007669"/>
    <property type="project" value="TreeGrafter"/>
</dbReference>
<evidence type="ECO:0000256" key="3">
    <source>
        <dbReference type="ARBA" id="ARBA00022691"/>
    </source>
</evidence>
<dbReference type="EMBL" id="NMVO01000001">
    <property type="protein sequence ID" value="OYO17761.1"/>
    <property type="molecule type" value="Genomic_DNA"/>
</dbReference>
<sequence>MSRLALRPSTTFGGRTPGFADRPIEADARSRDAVRLLVAAGPFIRHRRFGDLVDELRAGDVLVVNTSATVNGEVDASWRGMPIVLHATEGPFGDWVVELRSAPDAGRSILDAAPGDHVAITEGPGLRLLAPHPHRSSPTGEGNRLWRAEAEGGLRALLDAVGRPIAYGYLAGRWPLAAYQTVFGQVPGSAEMASAGRPFTDALVQALLRRGVLIAPVLLHTGFSSQEAGEGPQPERFEVGPATARTLNLVRRSGGRVVAVGTTATRAVESAVVGGRVVASRGWTDRVVTPAEPPQIVNGLITGWHDAGASHLLLVEAIAGAEKTQRAYDAALAEGYAWHEFGDSCLIL</sequence>
<protein>
    <submittedName>
        <fullName evidence="6">Queuosine biosynthesis protein</fullName>
    </submittedName>
</protein>
<keyword evidence="1" id="KW-0963">Cytoplasm</keyword>
<keyword evidence="2" id="KW-0808">Transferase</keyword>
<keyword evidence="7" id="KW-1185">Reference proteome</keyword>
<evidence type="ECO:0000313" key="7">
    <source>
        <dbReference type="Proteomes" id="UP000215896"/>
    </source>
</evidence>
<dbReference type="InterPro" id="IPR042119">
    <property type="entry name" value="QueA_dom2"/>
</dbReference>
<dbReference type="AlphaFoldDB" id="A0A255GQA4"/>
<feature type="region of interest" description="Disordered" evidence="5">
    <location>
        <begin position="1"/>
        <end position="21"/>
    </location>
</feature>
<dbReference type="SUPFAM" id="SSF111337">
    <property type="entry name" value="QueA-like"/>
    <property type="match status" value="1"/>
</dbReference>
<gene>
    <name evidence="6" type="ORF">CGZ94_02460</name>
</gene>
<keyword evidence="4" id="KW-0671">Queuosine biosynthesis</keyword>
<evidence type="ECO:0000256" key="4">
    <source>
        <dbReference type="ARBA" id="ARBA00022785"/>
    </source>
</evidence>
<name>A0A255GQA4_9ACTN</name>
<evidence type="ECO:0000256" key="1">
    <source>
        <dbReference type="ARBA" id="ARBA00022490"/>
    </source>
</evidence>
<dbReference type="Gene3D" id="3.40.1780.10">
    <property type="entry name" value="QueA-like"/>
    <property type="match status" value="1"/>
</dbReference>
<dbReference type="PANTHER" id="PTHR30307:SF0">
    <property type="entry name" value="S-ADENOSYLMETHIONINE:TRNA RIBOSYLTRANSFERASE-ISOMERASE"/>
    <property type="match status" value="1"/>
</dbReference>
<dbReference type="Pfam" id="PF02547">
    <property type="entry name" value="Queuosine_synth"/>
    <property type="match status" value="1"/>
</dbReference>
<dbReference type="PANTHER" id="PTHR30307">
    <property type="entry name" value="S-ADENOSYLMETHIONINE:TRNA RIBOSYLTRANSFERASE-ISOMERASE"/>
    <property type="match status" value="1"/>
</dbReference>
<dbReference type="InterPro" id="IPR036100">
    <property type="entry name" value="QueA_sf"/>
</dbReference>
<dbReference type="OrthoDB" id="9783887at2"/>
<evidence type="ECO:0000313" key="6">
    <source>
        <dbReference type="EMBL" id="OYO17761.1"/>
    </source>
</evidence>